<dbReference type="SUPFAM" id="SSF57756">
    <property type="entry name" value="Retrovirus zinc finger-like domains"/>
    <property type="match status" value="1"/>
</dbReference>
<dbReference type="WBParaSite" id="SVE_0381900.1">
    <property type="protein sequence ID" value="SVE_0381900.1"/>
    <property type="gene ID" value="SVE_0381900"/>
</dbReference>
<name>A0A0K0F4S9_STRVS</name>
<evidence type="ECO:0000313" key="1">
    <source>
        <dbReference type="Proteomes" id="UP000035680"/>
    </source>
</evidence>
<dbReference type="Gene3D" id="4.10.60.10">
    <property type="entry name" value="Zinc finger, CCHC-type"/>
    <property type="match status" value="1"/>
</dbReference>
<evidence type="ECO:0000313" key="2">
    <source>
        <dbReference type="WBParaSite" id="SVE_0381900.1"/>
    </source>
</evidence>
<protein>
    <submittedName>
        <fullName evidence="2">CCHC-type domain-containing protein</fullName>
    </submittedName>
</protein>
<dbReference type="AlphaFoldDB" id="A0A0K0F4S9"/>
<dbReference type="Proteomes" id="UP000035680">
    <property type="component" value="Unassembled WGS sequence"/>
</dbReference>
<dbReference type="InterPro" id="IPR036875">
    <property type="entry name" value="Znf_CCHC_sf"/>
</dbReference>
<proteinExistence type="predicted"/>
<sequence length="189" mass="21877">MKSPEDIIKMCWSSKGITECLKELLLREFGGFQNPLVKFIELMNGDLDSDDPEDALTKLQTKDISDKKIYFKLHEINKDKADKIAKVAKLEFQNRNESFNKVRKVDYRKNQTYFRRNVTRNSEIICYKCNGRNHISTSCNSKFGLNITCEECGGKCQYTNNCPNVKKTVQKLHSKRSDDSCDVVIDNEN</sequence>
<dbReference type="GO" id="GO:0003676">
    <property type="term" value="F:nucleic acid binding"/>
    <property type="evidence" value="ECO:0007669"/>
    <property type="project" value="InterPro"/>
</dbReference>
<keyword evidence="1" id="KW-1185">Reference proteome</keyword>
<accession>A0A0K0F4S9</accession>
<reference evidence="1" key="1">
    <citation type="submission" date="2014-07" db="EMBL/GenBank/DDBJ databases">
        <authorList>
            <person name="Martin A.A"/>
            <person name="De Silva N."/>
        </authorList>
    </citation>
    <scope>NUCLEOTIDE SEQUENCE</scope>
</reference>
<organism evidence="1 2">
    <name type="scientific">Strongyloides venezuelensis</name>
    <name type="common">Threadworm</name>
    <dbReference type="NCBI Taxonomy" id="75913"/>
    <lineage>
        <taxon>Eukaryota</taxon>
        <taxon>Metazoa</taxon>
        <taxon>Ecdysozoa</taxon>
        <taxon>Nematoda</taxon>
        <taxon>Chromadorea</taxon>
        <taxon>Rhabditida</taxon>
        <taxon>Tylenchina</taxon>
        <taxon>Panagrolaimomorpha</taxon>
        <taxon>Strongyloidoidea</taxon>
        <taxon>Strongyloididae</taxon>
        <taxon>Strongyloides</taxon>
    </lineage>
</organism>
<reference evidence="2" key="2">
    <citation type="submission" date="2015-08" db="UniProtKB">
        <authorList>
            <consortium name="WormBaseParasite"/>
        </authorList>
    </citation>
    <scope>IDENTIFICATION</scope>
</reference>
<dbReference type="GO" id="GO:0008270">
    <property type="term" value="F:zinc ion binding"/>
    <property type="evidence" value="ECO:0007669"/>
    <property type="project" value="InterPro"/>
</dbReference>